<comment type="subcellular location">
    <subcellularLocation>
        <location evidence="1">Cell surface</location>
    </subcellularLocation>
</comment>
<sequence>MSKLNSSGYTLIELLLTLSLLSILISLPLISLPKLNEPTQYEADLIAKQIHEQFLAAQQVAMSTGKRIYIRTDNDRKLFLIRYHALEDYMVIPYQFDNMYFETITLFPNDVSYLANGHPSRSGSFFLVIGQYRYRFTIYLGKGMISYKRL</sequence>
<proteinExistence type="predicted"/>
<dbReference type="NCBIfam" id="TIGR02532">
    <property type="entry name" value="IV_pilin_GFxxxE"/>
    <property type="match status" value="1"/>
</dbReference>
<keyword evidence="5" id="KW-1185">Reference proteome</keyword>
<dbReference type="AlphaFoldDB" id="A0A1X9ML21"/>
<organism evidence="4 5">
    <name type="scientific">Halalkalibacter krulwichiae</name>
    <dbReference type="NCBI Taxonomy" id="199441"/>
    <lineage>
        <taxon>Bacteria</taxon>
        <taxon>Bacillati</taxon>
        <taxon>Bacillota</taxon>
        <taxon>Bacilli</taxon>
        <taxon>Bacillales</taxon>
        <taxon>Bacillaceae</taxon>
        <taxon>Halalkalibacter</taxon>
    </lineage>
</organism>
<dbReference type="InterPro" id="IPR016785">
    <property type="entry name" value="ComGD"/>
</dbReference>
<dbReference type="PROSITE" id="PS00409">
    <property type="entry name" value="PROKAR_NTER_METHYL"/>
    <property type="match status" value="1"/>
</dbReference>
<evidence type="ECO:0000256" key="1">
    <source>
        <dbReference type="ARBA" id="ARBA00004241"/>
    </source>
</evidence>
<gene>
    <name evidence="4" type="ORF">BkAM31D_17090</name>
</gene>
<evidence type="ECO:0000313" key="5">
    <source>
        <dbReference type="Proteomes" id="UP000193006"/>
    </source>
</evidence>
<name>A0A1X9ML21_9BACI</name>
<dbReference type="Pfam" id="PF07963">
    <property type="entry name" value="N_methyl"/>
    <property type="match status" value="1"/>
</dbReference>
<evidence type="ECO:0000256" key="3">
    <source>
        <dbReference type="SAM" id="Phobius"/>
    </source>
</evidence>
<keyword evidence="3" id="KW-1133">Transmembrane helix</keyword>
<reference evidence="4 5" key="1">
    <citation type="submission" date="2017-04" db="EMBL/GenBank/DDBJ databases">
        <title>Bacillus krulwichiae AM31D Genome sequencing and assembly.</title>
        <authorList>
            <person name="Krulwich T.A."/>
            <person name="Anastor L."/>
            <person name="Ehrlich R."/>
            <person name="Ehrlich G.D."/>
            <person name="Janto B."/>
        </authorList>
    </citation>
    <scope>NUCLEOTIDE SEQUENCE [LARGE SCALE GENOMIC DNA]</scope>
    <source>
        <strain evidence="4 5">AM31D</strain>
    </source>
</reference>
<protein>
    <submittedName>
        <fullName evidence="4">Uncharacterized protein</fullName>
    </submittedName>
</protein>
<dbReference type="GO" id="GO:0009986">
    <property type="term" value="C:cell surface"/>
    <property type="evidence" value="ECO:0007669"/>
    <property type="project" value="UniProtKB-SubCell"/>
</dbReference>
<keyword evidence="3" id="KW-0812">Transmembrane</keyword>
<keyword evidence="2" id="KW-0178">Competence</keyword>
<dbReference type="STRING" id="199441.BkAM31D_17090"/>
<evidence type="ECO:0000313" key="4">
    <source>
        <dbReference type="EMBL" id="ARK31432.1"/>
    </source>
</evidence>
<feature type="transmembrane region" description="Helical" evidence="3">
    <location>
        <begin position="12"/>
        <end position="30"/>
    </location>
</feature>
<dbReference type="Proteomes" id="UP000193006">
    <property type="component" value="Chromosome"/>
</dbReference>
<keyword evidence="3" id="KW-0472">Membrane</keyword>
<dbReference type="GO" id="GO:0030420">
    <property type="term" value="P:establishment of competence for transformation"/>
    <property type="evidence" value="ECO:0007669"/>
    <property type="project" value="UniProtKB-KW"/>
</dbReference>
<accession>A0A1X9ML21</accession>
<dbReference type="RefSeq" id="WP_066160816.1">
    <property type="nucleotide sequence ID" value="NZ_CP020814.1"/>
</dbReference>
<dbReference type="EMBL" id="CP020814">
    <property type="protein sequence ID" value="ARK31432.1"/>
    <property type="molecule type" value="Genomic_DNA"/>
</dbReference>
<dbReference type="PIRSF" id="PIRSF021292">
    <property type="entry name" value="Competence_ComGD"/>
    <property type="match status" value="1"/>
</dbReference>
<dbReference type="KEGG" id="bkw:BkAM31D_17090"/>
<dbReference type="InterPro" id="IPR012902">
    <property type="entry name" value="N_methyl_site"/>
</dbReference>
<evidence type="ECO:0000256" key="2">
    <source>
        <dbReference type="ARBA" id="ARBA00023287"/>
    </source>
</evidence>